<sequence>MSTRKKSQRKRIPAALHSELTEYSSLLRSLRTNDTLDVTSQLTRYFNHTGKEKAQTYDDDSEYINDGDAGSSCRTNPSSKSSTRRKRASQPQSLATEDIMSTKTNPSIHETWTRWPLLAQDVPYPEWTLQDEVAHITAFLLRETSSSPSDLDSDPNSSTSSLISTLTLSSSCYLDSILASLAAIIPKRSVSMINRLAPAGWQSVLAAAQLQAASQASGGASTKYVRPLYYIALHIYFFPLRNIVFVNKKGTRTRSEKTGKYIRVTVTPTNNCRVIRRKSCQYGNNQL</sequence>
<keyword evidence="2" id="KW-1185">Reference proteome</keyword>
<proteinExistence type="predicted"/>
<evidence type="ECO:0000313" key="2">
    <source>
        <dbReference type="Proteomes" id="UP001163835"/>
    </source>
</evidence>
<name>A0ACC1TK74_9AGAR</name>
<dbReference type="Proteomes" id="UP001163835">
    <property type="component" value="Unassembled WGS sequence"/>
</dbReference>
<reference evidence="1" key="1">
    <citation type="submission" date="2022-09" db="EMBL/GenBank/DDBJ databases">
        <title>A Global Phylogenomic Analysis of the Shiitake Genus Lentinula.</title>
        <authorList>
            <consortium name="DOE Joint Genome Institute"/>
            <person name="Sierra-Patev S."/>
            <person name="Min B."/>
            <person name="Naranjo-Ortiz M."/>
            <person name="Looney B."/>
            <person name="Konkel Z."/>
            <person name="Slot J.C."/>
            <person name="Sakamoto Y."/>
            <person name="Steenwyk J.L."/>
            <person name="Rokas A."/>
            <person name="Carro J."/>
            <person name="Camarero S."/>
            <person name="Ferreira P."/>
            <person name="Molpeceres G."/>
            <person name="Ruiz-Duenas F.J."/>
            <person name="Serrano A."/>
            <person name="Henrissat B."/>
            <person name="Drula E."/>
            <person name="Hughes K.W."/>
            <person name="Mata J.L."/>
            <person name="Ishikawa N.K."/>
            <person name="Vargas-Isla R."/>
            <person name="Ushijima S."/>
            <person name="Smith C.A."/>
            <person name="Ahrendt S."/>
            <person name="Andreopoulos W."/>
            <person name="He G."/>
            <person name="Labutti K."/>
            <person name="Lipzen A."/>
            <person name="Ng V."/>
            <person name="Riley R."/>
            <person name="Sandor L."/>
            <person name="Barry K."/>
            <person name="Martinez A.T."/>
            <person name="Xiao Y."/>
            <person name="Gibbons J.G."/>
            <person name="Terashima K."/>
            <person name="Grigoriev I.V."/>
            <person name="Hibbett D.S."/>
        </authorList>
    </citation>
    <scope>NUCLEOTIDE SEQUENCE</scope>
    <source>
        <strain evidence="1">TMI1499</strain>
    </source>
</reference>
<comment type="caution">
    <text evidence="1">The sequence shown here is derived from an EMBL/GenBank/DDBJ whole genome shotgun (WGS) entry which is preliminary data.</text>
</comment>
<dbReference type="EMBL" id="MU795678">
    <property type="protein sequence ID" value="KAJ3805135.1"/>
    <property type="molecule type" value="Genomic_DNA"/>
</dbReference>
<gene>
    <name evidence="1" type="ORF">F5876DRAFT_52326</name>
</gene>
<accession>A0ACC1TK74</accession>
<evidence type="ECO:0000313" key="1">
    <source>
        <dbReference type="EMBL" id="KAJ3805135.1"/>
    </source>
</evidence>
<protein>
    <submittedName>
        <fullName evidence="1">Uncharacterized protein</fullName>
    </submittedName>
</protein>
<organism evidence="1 2">
    <name type="scientific">Lentinula aff. lateritia</name>
    <dbReference type="NCBI Taxonomy" id="2804960"/>
    <lineage>
        <taxon>Eukaryota</taxon>
        <taxon>Fungi</taxon>
        <taxon>Dikarya</taxon>
        <taxon>Basidiomycota</taxon>
        <taxon>Agaricomycotina</taxon>
        <taxon>Agaricomycetes</taxon>
        <taxon>Agaricomycetidae</taxon>
        <taxon>Agaricales</taxon>
        <taxon>Marasmiineae</taxon>
        <taxon>Omphalotaceae</taxon>
        <taxon>Lentinula</taxon>
    </lineage>
</organism>